<proteinExistence type="predicted"/>
<evidence type="ECO:0000313" key="2">
    <source>
        <dbReference type="EMBL" id="KAL1549952.1"/>
    </source>
</evidence>
<evidence type="ECO:0000256" key="1">
    <source>
        <dbReference type="SAM" id="MobiDB-lite"/>
    </source>
</evidence>
<reference evidence="2 3" key="1">
    <citation type="submission" date="2024-06" db="EMBL/GenBank/DDBJ databases">
        <title>A chromosome level genome sequence of Diviner's sage (Salvia divinorum).</title>
        <authorList>
            <person name="Ford S.A."/>
            <person name="Ro D.-K."/>
            <person name="Ness R.W."/>
            <person name="Phillips M.A."/>
        </authorList>
    </citation>
    <scope>NUCLEOTIDE SEQUENCE [LARGE SCALE GENOMIC DNA]</scope>
    <source>
        <strain evidence="2">SAF-2024a</strain>
        <tissue evidence="2">Leaf</tissue>
    </source>
</reference>
<feature type="compositionally biased region" description="Pro residues" evidence="1">
    <location>
        <begin position="19"/>
        <end position="32"/>
    </location>
</feature>
<dbReference type="AlphaFoldDB" id="A0ABD1H0L9"/>
<dbReference type="EMBL" id="JBEAFC010000007">
    <property type="protein sequence ID" value="KAL1549952.1"/>
    <property type="molecule type" value="Genomic_DNA"/>
</dbReference>
<feature type="region of interest" description="Disordered" evidence="1">
    <location>
        <begin position="1"/>
        <end position="40"/>
    </location>
</feature>
<name>A0ABD1H0L9_SALDI</name>
<accession>A0ABD1H0L9</accession>
<keyword evidence="3" id="KW-1185">Reference proteome</keyword>
<comment type="caution">
    <text evidence="2">The sequence shown here is derived from an EMBL/GenBank/DDBJ whole genome shotgun (WGS) entry which is preliminary data.</text>
</comment>
<evidence type="ECO:0000313" key="3">
    <source>
        <dbReference type="Proteomes" id="UP001567538"/>
    </source>
</evidence>
<dbReference type="Proteomes" id="UP001567538">
    <property type="component" value="Unassembled WGS sequence"/>
</dbReference>
<organism evidence="2 3">
    <name type="scientific">Salvia divinorum</name>
    <name type="common">Maria pastora</name>
    <name type="synonym">Diviner's sage</name>
    <dbReference type="NCBI Taxonomy" id="28513"/>
    <lineage>
        <taxon>Eukaryota</taxon>
        <taxon>Viridiplantae</taxon>
        <taxon>Streptophyta</taxon>
        <taxon>Embryophyta</taxon>
        <taxon>Tracheophyta</taxon>
        <taxon>Spermatophyta</taxon>
        <taxon>Magnoliopsida</taxon>
        <taxon>eudicotyledons</taxon>
        <taxon>Gunneridae</taxon>
        <taxon>Pentapetalae</taxon>
        <taxon>asterids</taxon>
        <taxon>lamiids</taxon>
        <taxon>Lamiales</taxon>
        <taxon>Lamiaceae</taxon>
        <taxon>Nepetoideae</taxon>
        <taxon>Mentheae</taxon>
        <taxon>Salviinae</taxon>
        <taxon>Salvia</taxon>
        <taxon>Salvia subgen. Calosphace</taxon>
    </lineage>
</organism>
<protein>
    <submittedName>
        <fullName evidence="2">Uncharacterized protein</fullName>
    </submittedName>
</protein>
<sequence length="137" mass="14335">MMLSRPHFSKAALHLQSPPESPAAPPVTPPDSPAAQLPNSPVVAASRPSLLLSDSAFSSTRRRFQPCRRTALVAVEQHQAQPGPALFSATPPTASAAPADDLLCHCSAPYVDADAIAAMPCSVPRCSTSTTGAYFWN</sequence>
<gene>
    <name evidence="2" type="ORF">AAHA92_17972</name>
</gene>